<reference evidence="7 8" key="1">
    <citation type="submission" date="2015-09" db="EMBL/GenBank/DDBJ databases">
        <authorList>
            <person name="Jackson K.R."/>
            <person name="Lunt B.L."/>
            <person name="Fisher J.N.B."/>
            <person name="Gardner A.V."/>
            <person name="Bailey M.E."/>
            <person name="Deus L.M."/>
            <person name="Earl A.S."/>
            <person name="Gibby P.D."/>
            <person name="Hartmann K.A."/>
            <person name="Liu J.E."/>
            <person name="Manci A.M."/>
            <person name="Nielsen D.A."/>
            <person name="Solomon M.B."/>
            <person name="Breakwell D.P."/>
            <person name="Burnett S.H."/>
            <person name="Grose J.H."/>
        </authorList>
    </citation>
    <scope>NUCLEOTIDE SEQUENCE [LARGE SCALE GENOMIC DNA]</scope>
    <source>
        <strain evidence="7 8">16</strain>
    </source>
</reference>
<dbReference type="PANTHER" id="PTHR42684:SF3">
    <property type="entry name" value="ADENOSYLMETHIONINE-8-AMINO-7-OXONONANOATE AMINOTRANSFERASE"/>
    <property type="match status" value="1"/>
</dbReference>
<dbReference type="EMBL" id="LJYW01000001">
    <property type="protein sequence ID" value="KPL52101.1"/>
    <property type="molecule type" value="Genomic_DNA"/>
</dbReference>
<evidence type="ECO:0000256" key="2">
    <source>
        <dbReference type="ARBA" id="ARBA00008954"/>
    </source>
</evidence>
<dbReference type="InterPro" id="IPR005814">
    <property type="entry name" value="Aminotrans_3"/>
</dbReference>
<evidence type="ECO:0000313" key="7">
    <source>
        <dbReference type="EMBL" id="KPL52101.1"/>
    </source>
</evidence>
<dbReference type="InterPro" id="IPR049704">
    <property type="entry name" value="Aminotrans_3_PPA_site"/>
</dbReference>
<name>A0A0P6W3Z8_9HYPH</name>
<protein>
    <submittedName>
        <fullName evidence="7">Aminotransferase</fullName>
    </submittedName>
</protein>
<dbReference type="NCBIfam" id="NF005682">
    <property type="entry name" value="PRK07480.1"/>
    <property type="match status" value="1"/>
</dbReference>
<evidence type="ECO:0000256" key="5">
    <source>
        <dbReference type="ARBA" id="ARBA00022898"/>
    </source>
</evidence>
<accession>A0A0P6W3Z8</accession>
<comment type="cofactor">
    <cofactor evidence="1">
        <name>pyridoxal 5'-phosphate</name>
        <dbReference type="ChEBI" id="CHEBI:597326"/>
    </cofactor>
</comment>
<dbReference type="CDD" id="cd00610">
    <property type="entry name" value="OAT_like"/>
    <property type="match status" value="1"/>
</dbReference>
<dbReference type="PANTHER" id="PTHR42684">
    <property type="entry name" value="ADENOSYLMETHIONINE-8-AMINO-7-OXONONANOATE AMINOTRANSFERASE"/>
    <property type="match status" value="1"/>
</dbReference>
<dbReference type="InterPro" id="IPR015422">
    <property type="entry name" value="PyrdxlP-dep_Trfase_small"/>
</dbReference>
<dbReference type="Pfam" id="PF00202">
    <property type="entry name" value="Aminotran_3"/>
    <property type="match status" value="1"/>
</dbReference>
<evidence type="ECO:0000256" key="4">
    <source>
        <dbReference type="ARBA" id="ARBA00022679"/>
    </source>
</evidence>
<gene>
    <name evidence="7" type="ORF">ABB55_07580</name>
</gene>
<sequence length="455" mass="49586">MIANSHDLLDRATLIHQQTDLAAYQDTGGTIMKHGEGVYVFDEAGNKYLEAMAGLWCASLGFSEKRLAEVAYKQMLELPYYHTFFAKSHVPSVELADRLLAIAPKGMSKVMFQCSGSEANDAAIKIIWYYNNALGRPQKKKIIGRVRGYHGNTVASVSVSGQPHMHADFDAPLAMFKHTDNPHYYRFHEDGESEEAFSTRMADNLEKLILAEGPDTVAAFFAEPVQGGGGAITPPAGYFEKIQAVLKKYDVLFLADEVICGFGRTGNMWGSETYDLKPDLVSCAKAMSASYQPISALMISDKIYEAMVSESKKLGTFGHGFTYGGHPVACAVASETLKIYEERDILGHVRKVGPLLQQGLKDLEAHPLVGNARGVGLIAGVELMADKAKRIPFAPELKAGIQVMEECHKVGLIVRAIGDRIAFTPPLVISAGEIDELLAKFRSGLDAALPRLMPA</sequence>
<organism evidence="7 8">
    <name type="scientific">Prosthecodimorpha hirschii</name>
    <dbReference type="NCBI Taxonomy" id="665126"/>
    <lineage>
        <taxon>Bacteria</taxon>
        <taxon>Pseudomonadati</taxon>
        <taxon>Pseudomonadota</taxon>
        <taxon>Alphaproteobacteria</taxon>
        <taxon>Hyphomicrobiales</taxon>
        <taxon>Ancalomicrobiaceae</taxon>
        <taxon>Prosthecodimorpha</taxon>
    </lineage>
</organism>
<keyword evidence="3 7" id="KW-0032">Aminotransferase</keyword>
<dbReference type="STRING" id="665126.ABB55_07580"/>
<dbReference type="NCBIfam" id="NF004767">
    <property type="entry name" value="PRK06105.1"/>
    <property type="match status" value="1"/>
</dbReference>
<dbReference type="Proteomes" id="UP000048984">
    <property type="component" value="Unassembled WGS sequence"/>
</dbReference>
<keyword evidence="5 6" id="KW-0663">Pyridoxal phosphate</keyword>
<evidence type="ECO:0000313" key="8">
    <source>
        <dbReference type="Proteomes" id="UP000048984"/>
    </source>
</evidence>
<dbReference type="GO" id="GO:0009448">
    <property type="term" value="P:gamma-aminobutyric acid metabolic process"/>
    <property type="evidence" value="ECO:0007669"/>
    <property type="project" value="TreeGrafter"/>
</dbReference>
<reference evidence="7 8" key="2">
    <citation type="submission" date="2015-10" db="EMBL/GenBank/DDBJ databases">
        <title>Draft Genome Sequence of Prosthecomicrobium hirschii ATCC 27832.</title>
        <authorList>
            <person name="Daniel J."/>
            <person name="Givan S.A."/>
            <person name="Brun Y.V."/>
            <person name="Brown P.J."/>
        </authorList>
    </citation>
    <scope>NUCLEOTIDE SEQUENCE [LARGE SCALE GENOMIC DNA]</scope>
    <source>
        <strain evidence="7 8">16</strain>
    </source>
</reference>
<dbReference type="GO" id="GO:0009102">
    <property type="term" value="P:biotin biosynthetic process"/>
    <property type="evidence" value="ECO:0007669"/>
    <property type="project" value="TreeGrafter"/>
</dbReference>
<dbReference type="FunFam" id="3.40.640.10:FF:000014">
    <property type="entry name" value="Adenosylmethionine-8-amino-7-oxononanoate aminotransferase, probable"/>
    <property type="match status" value="1"/>
</dbReference>
<keyword evidence="8" id="KW-1185">Reference proteome</keyword>
<comment type="similarity">
    <text evidence="2 6">Belongs to the class-III pyridoxal-phosphate-dependent aminotransferase family.</text>
</comment>
<dbReference type="GO" id="GO:0004015">
    <property type="term" value="F:adenosylmethionine-8-amino-7-oxononanoate transaminase activity"/>
    <property type="evidence" value="ECO:0007669"/>
    <property type="project" value="TreeGrafter"/>
</dbReference>
<dbReference type="AlphaFoldDB" id="A0A0P6W3Z8"/>
<proteinExistence type="inferred from homology"/>
<evidence type="ECO:0000256" key="3">
    <source>
        <dbReference type="ARBA" id="ARBA00022576"/>
    </source>
</evidence>
<dbReference type="GO" id="GO:0030170">
    <property type="term" value="F:pyridoxal phosphate binding"/>
    <property type="evidence" value="ECO:0007669"/>
    <property type="project" value="InterPro"/>
</dbReference>
<dbReference type="PROSITE" id="PS00600">
    <property type="entry name" value="AA_TRANSFER_CLASS_3"/>
    <property type="match status" value="1"/>
</dbReference>
<dbReference type="Gene3D" id="3.40.640.10">
    <property type="entry name" value="Type I PLP-dependent aspartate aminotransferase-like (Major domain)"/>
    <property type="match status" value="1"/>
</dbReference>
<comment type="caution">
    <text evidence="7">The sequence shown here is derived from an EMBL/GenBank/DDBJ whole genome shotgun (WGS) entry which is preliminary data.</text>
</comment>
<evidence type="ECO:0000256" key="6">
    <source>
        <dbReference type="RuleBase" id="RU003560"/>
    </source>
</evidence>
<dbReference type="InterPro" id="IPR015424">
    <property type="entry name" value="PyrdxlP-dep_Trfase"/>
</dbReference>
<dbReference type="RefSeq" id="WP_054358264.1">
    <property type="nucleotide sequence ID" value="NZ_LJYW01000001.1"/>
</dbReference>
<keyword evidence="4 7" id="KW-0808">Transferase</keyword>
<dbReference type="PIRSF" id="PIRSF000521">
    <property type="entry name" value="Transaminase_4ab_Lys_Orn"/>
    <property type="match status" value="1"/>
</dbReference>
<dbReference type="Gene3D" id="3.90.1150.10">
    <property type="entry name" value="Aspartate Aminotransferase, domain 1"/>
    <property type="match status" value="1"/>
</dbReference>
<dbReference type="InterPro" id="IPR015421">
    <property type="entry name" value="PyrdxlP-dep_Trfase_major"/>
</dbReference>
<dbReference type="SUPFAM" id="SSF53383">
    <property type="entry name" value="PLP-dependent transferases"/>
    <property type="match status" value="1"/>
</dbReference>
<evidence type="ECO:0000256" key="1">
    <source>
        <dbReference type="ARBA" id="ARBA00001933"/>
    </source>
</evidence>